<dbReference type="InterPro" id="IPR014922">
    <property type="entry name" value="YdhG-like"/>
</dbReference>
<dbReference type="Proteomes" id="UP000278351">
    <property type="component" value="Unassembled WGS sequence"/>
</dbReference>
<dbReference type="OrthoDB" id="115213at2"/>
<protein>
    <submittedName>
        <fullName evidence="2">DUF1801 domain-containing protein</fullName>
    </submittedName>
</protein>
<dbReference type="EMBL" id="RPDH01000002">
    <property type="protein sequence ID" value="RPE08045.1"/>
    <property type="molecule type" value="Genomic_DNA"/>
</dbReference>
<dbReference type="AlphaFoldDB" id="A0A3N4PJQ4"/>
<feature type="domain" description="YdhG-like" evidence="1">
    <location>
        <begin position="20"/>
        <end position="110"/>
    </location>
</feature>
<evidence type="ECO:0000313" key="3">
    <source>
        <dbReference type="Proteomes" id="UP000278351"/>
    </source>
</evidence>
<organism evidence="2 3">
    <name type="scientific">Chitinophaga lutea</name>
    <dbReference type="NCBI Taxonomy" id="2488634"/>
    <lineage>
        <taxon>Bacteria</taxon>
        <taxon>Pseudomonadati</taxon>
        <taxon>Bacteroidota</taxon>
        <taxon>Chitinophagia</taxon>
        <taxon>Chitinophagales</taxon>
        <taxon>Chitinophagaceae</taxon>
        <taxon>Chitinophaga</taxon>
    </lineage>
</organism>
<sequence>MANRSPEVDDFIARQAPAFRSTLEEMRTIIRSAAPDAEELISYQVPSFKHHYMLVGFGANSKYCSLFTMSPALVRELEPSLKDVKISGATLHFPPGKKLPAALIKKIVKLRMKQNEAKALAKK</sequence>
<accession>A0A3N4PJQ4</accession>
<proteinExistence type="predicted"/>
<dbReference type="RefSeq" id="WP_123847042.1">
    <property type="nucleotide sequence ID" value="NZ_RPDH01000002.1"/>
</dbReference>
<evidence type="ECO:0000259" key="1">
    <source>
        <dbReference type="Pfam" id="PF08818"/>
    </source>
</evidence>
<dbReference type="Pfam" id="PF08818">
    <property type="entry name" value="DUF1801"/>
    <property type="match status" value="1"/>
</dbReference>
<comment type="caution">
    <text evidence="2">The sequence shown here is derived from an EMBL/GenBank/DDBJ whole genome shotgun (WGS) entry which is preliminary data.</text>
</comment>
<dbReference type="Gene3D" id="3.90.1150.200">
    <property type="match status" value="1"/>
</dbReference>
<keyword evidence="3" id="KW-1185">Reference proteome</keyword>
<dbReference type="SUPFAM" id="SSF159888">
    <property type="entry name" value="YdhG-like"/>
    <property type="match status" value="1"/>
</dbReference>
<name>A0A3N4PJQ4_9BACT</name>
<gene>
    <name evidence="2" type="ORF">EGT74_13305</name>
</gene>
<evidence type="ECO:0000313" key="2">
    <source>
        <dbReference type="EMBL" id="RPE08045.1"/>
    </source>
</evidence>
<reference evidence="2 3" key="1">
    <citation type="submission" date="2018-11" db="EMBL/GenBank/DDBJ databases">
        <title>Chitinophaga lutea sp.nov., isolate from arsenic contaminated soil.</title>
        <authorList>
            <person name="Zong Y."/>
        </authorList>
    </citation>
    <scope>NUCLEOTIDE SEQUENCE [LARGE SCALE GENOMIC DNA]</scope>
    <source>
        <strain evidence="2 3">ZY74</strain>
    </source>
</reference>